<evidence type="ECO:0000313" key="3">
    <source>
        <dbReference type="Proteomes" id="UP000178808"/>
    </source>
</evidence>
<feature type="domain" description="PD-(D/E)XK endonuclease-like" evidence="1">
    <location>
        <begin position="105"/>
        <end position="243"/>
    </location>
</feature>
<comment type="caution">
    <text evidence="2">The sequence shown here is derived from an EMBL/GenBank/DDBJ whole genome shotgun (WGS) entry which is preliminary data.</text>
</comment>
<dbReference type="Proteomes" id="UP000178808">
    <property type="component" value="Unassembled WGS sequence"/>
</dbReference>
<dbReference type="Pfam" id="PF12705">
    <property type="entry name" value="PDDEXK_1"/>
    <property type="match status" value="1"/>
</dbReference>
<organism evidence="2 3">
    <name type="scientific">Candidatus Colwellbacteria bacterium RIFCSPLOWO2_02_FULL_44_20b</name>
    <dbReference type="NCBI Taxonomy" id="1797691"/>
    <lineage>
        <taxon>Bacteria</taxon>
        <taxon>Candidatus Colwelliibacteriota</taxon>
    </lineage>
</organism>
<evidence type="ECO:0000313" key="2">
    <source>
        <dbReference type="EMBL" id="OGY60895.1"/>
    </source>
</evidence>
<dbReference type="InterPro" id="IPR038726">
    <property type="entry name" value="PDDEXK_AddAB-type"/>
</dbReference>
<dbReference type="Gene3D" id="3.90.320.10">
    <property type="match status" value="1"/>
</dbReference>
<protein>
    <recommendedName>
        <fullName evidence="1">PD-(D/E)XK endonuclease-like domain-containing protein</fullName>
    </recommendedName>
</protein>
<sequence length="274" mass="31613">MSQYYNPFKSSRGLFNPDANEPFQLSRSKIDLFVECPRCFYFDRRIGIGRPPGFPFSLNAAVDMLLKKEFDYHRANKTPHPFMKHYSIDAVPFAHPDIDAWRDSLRRGIIYIDPVTNLKISGGVDDVWIGSDKKLIIADYKATAKASEVNLDAEWQDGYKRQMEVYQWLFRKNGFDVSDTGYFVYVNGKLDAEVFDSKLEFDVKLIPYKGDTSWIEPKLKEIKKCLMENTPPKDSSNCDYCAYFYAREQNEPKEVSTPKKVGKKIKTSKTGLGI</sequence>
<evidence type="ECO:0000259" key="1">
    <source>
        <dbReference type="Pfam" id="PF12705"/>
    </source>
</evidence>
<reference evidence="2 3" key="1">
    <citation type="journal article" date="2016" name="Nat. Commun.">
        <title>Thousands of microbial genomes shed light on interconnected biogeochemical processes in an aquifer system.</title>
        <authorList>
            <person name="Anantharaman K."/>
            <person name="Brown C.T."/>
            <person name="Hug L.A."/>
            <person name="Sharon I."/>
            <person name="Castelle C.J."/>
            <person name="Probst A.J."/>
            <person name="Thomas B.C."/>
            <person name="Singh A."/>
            <person name="Wilkins M.J."/>
            <person name="Karaoz U."/>
            <person name="Brodie E.L."/>
            <person name="Williams K.H."/>
            <person name="Hubbard S.S."/>
            <person name="Banfield J.F."/>
        </authorList>
    </citation>
    <scope>NUCLEOTIDE SEQUENCE [LARGE SCALE GENOMIC DNA]</scope>
</reference>
<gene>
    <name evidence="2" type="ORF">A3I31_00840</name>
</gene>
<name>A0A1G1Z8B9_9BACT</name>
<dbReference type="EMBL" id="MHIZ01000002">
    <property type="protein sequence ID" value="OGY60895.1"/>
    <property type="molecule type" value="Genomic_DNA"/>
</dbReference>
<proteinExistence type="predicted"/>
<dbReference type="AlphaFoldDB" id="A0A1G1Z8B9"/>
<accession>A0A1G1Z8B9</accession>
<dbReference type="InterPro" id="IPR011604">
    <property type="entry name" value="PDDEXK-like_dom_sf"/>
</dbReference>